<dbReference type="Proteomes" id="UP000604046">
    <property type="component" value="Unassembled WGS sequence"/>
</dbReference>
<gene>
    <name evidence="3" type="ORF">SNAT2548_LOCUS23773</name>
</gene>
<accession>A0A812REF1</accession>
<protein>
    <submittedName>
        <fullName evidence="3">Uncharacterized protein</fullName>
    </submittedName>
</protein>
<feature type="region of interest" description="Disordered" evidence="1">
    <location>
        <begin position="670"/>
        <end position="701"/>
    </location>
</feature>
<dbReference type="OrthoDB" id="419111at2759"/>
<feature type="transmembrane region" description="Helical" evidence="2">
    <location>
        <begin position="477"/>
        <end position="501"/>
    </location>
</feature>
<keyword evidence="2" id="KW-0812">Transmembrane</keyword>
<keyword evidence="2" id="KW-0472">Membrane</keyword>
<reference evidence="3" key="1">
    <citation type="submission" date="2021-02" db="EMBL/GenBank/DDBJ databases">
        <authorList>
            <person name="Dougan E. K."/>
            <person name="Rhodes N."/>
            <person name="Thang M."/>
            <person name="Chan C."/>
        </authorList>
    </citation>
    <scope>NUCLEOTIDE SEQUENCE</scope>
</reference>
<evidence type="ECO:0000313" key="4">
    <source>
        <dbReference type="Proteomes" id="UP000604046"/>
    </source>
</evidence>
<comment type="caution">
    <text evidence="3">The sequence shown here is derived from an EMBL/GenBank/DDBJ whole genome shotgun (WGS) entry which is preliminary data.</text>
</comment>
<evidence type="ECO:0000256" key="2">
    <source>
        <dbReference type="SAM" id="Phobius"/>
    </source>
</evidence>
<feature type="transmembrane region" description="Helical" evidence="2">
    <location>
        <begin position="448"/>
        <end position="470"/>
    </location>
</feature>
<sequence length="701" mass="77623">MPPFQLRLFRQSDLKEVTVVICTPFASVVMVAQIGSSTMCRAFFHGIYAIARNGLWDDPAEAVTGTVYTRFQKVVVESRNNEDAAAYLTWRFSYLICHVVFALIWGAASFADWTPNRNTYDQIIAQLPADIQAKRFETFIALMSWWDPFLMYVWCISFVLVLCAVVTAAPALALRCAGISRRLVWFSWLWNFVVPFTVLLIFPLRETIDWTGIQEDLCVVAVSRALASPGIDMSSALGSLQQQGLAGLATLQSAVQQQASQDIKINDVPVRTWCQEQGSNWHSVFCDSVMRCVVMADQRCREEVCDAAPVSEQVICQTRCLDYAQSSQTAAATAFTDSMQSECSDFQRNQSSGQNITAGLGAGIPSECVEAATRQLQLFNALAQQQQVSYEDQCSYASLAVNNVDFVAGMFVGVEAGSLLIPAGLSVLGGLAESLYNVKALFPGHQEVPWMLVITSFEALPIYTAYLAVIQQFVGNWILAVACLSFICWIVLPALTGSLSLKLRPGYEGRWKFYRKVWVEYGLRVPIIIAIFFSMSGFMRDRFGNEFLQGRNPLPMLVFSVLEYFARKTLTAVAGTDAMISGFLQSESWRAGFTDQDKTVNKDRLDTLSSIILSSSKTRACAIADGSDDVKNPRSGQEAISTKGAKSTESLVVSPHQVQEIQELHEVEVHELHEGHQSHEDGVKHLEADSRPSDVGDRTLN</sequence>
<name>A0A812REF1_9DINO</name>
<feature type="transmembrane region" description="Helical" evidence="2">
    <location>
        <begin position="92"/>
        <end position="111"/>
    </location>
</feature>
<keyword evidence="2" id="KW-1133">Transmembrane helix</keyword>
<evidence type="ECO:0000313" key="3">
    <source>
        <dbReference type="EMBL" id="CAE7437465.1"/>
    </source>
</evidence>
<proteinExistence type="predicted"/>
<keyword evidence="4" id="KW-1185">Reference proteome</keyword>
<dbReference type="AlphaFoldDB" id="A0A812REF1"/>
<evidence type="ECO:0000256" key="1">
    <source>
        <dbReference type="SAM" id="MobiDB-lite"/>
    </source>
</evidence>
<feature type="transmembrane region" description="Helical" evidence="2">
    <location>
        <begin position="149"/>
        <end position="171"/>
    </location>
</feature>
<feature type="region of interest" description="Disordered" evidence="1">
    <location>
        <begin position="625"/>
        <end position="651"/>
    </location>
</feature>
<feature type="transmembrane region" description="Helical" evidence="2">
    <location>
        <begin position="183"/>
        <end position="204"/>
    </location>
</feature>
<feature type="compositionally biased region" description="Polar residues" evidence="1">
    <location>
        <begin position="634"/>
        <end position="651"/>
    </location>
</feature>
<organism evidence="3 4">
    <name type="scientific">Symbiodinium natans</name>
    <dbReference type="NCBI Taxonomy" id="878477"/>
    <lineage>
        <taxon>Eukaryota</taxon>
        <taxon>Sar</taxon>
        <taxon>Alveolata</taxon>
        <taxon>Dinophyceae</taxon>
        <taxon>Suessiales</taxon>
        <taxon>Symbiodiniaceae</taxon>
        <taxon>Symbiodinium</taxon>
    </lineage>
</organism>
<dbReference type="EMBL" id="CAJNDS010002334">
    <property type="protein sequence ID" value="CAE7437465.1"/>
    <property type="molecule type" value="Genomic_DNA"/>
</dbReference>
<feature type="transmembrane region" description="Helical" evidence="2">
    <location>
        <begin position="521"/>
        <end position="539"/>
    </location>
</feature>